<reference evidence="2" key="1">
    <citation type="submission" date="2021-01" db="EMBL/GenBank/DDBJ databases">
        <authorList>
            <person name="Corre E."/>
            <person name="Pelletier E."/>
            <person name="Niang G."/>
            <person name="Scheremetjew M."/>
            <person name="Finn R."/>
            <person name="Kale V."/>
            <person name="Holt S."/>
            <person name="Cochrane G."/>
            <person name="Meng A."/>
            <person name="Brown T."/>
            <person name="Cohen L."/>
        </authorList>
    </citation>
    <scope>NUCLEOTIDE SEQUENCE</scope>
    <source>
        <strain evidence="2">NY070348D</strain>
    </source>
</reference>
<dbReference type="GO" id="GO:0035091">
    <property type="term" value="F:phosphatidylinositol binding"/>
    <property type="evidence" value="ECO:0007669"/>
    <property type="project" value="TreeGrafter"/>
</dbReference>
<dbReference type="InterPro" id="IPR051702">
    <property type="entry name" value="SH3_domain_YSC84-like"/>
</dbReference>
<dbReference type="EMBL" id="HBHK01015860">
    <property type="protein sequence ID" value="CAD9688613.1"/>
    <property type="molecule type" value="Transcribed_RNA"/>
</dbReference>
<feature type="domain" description="Ysc84 actin-binding" evidence="1">
    <location>
        <begin position="71"/>
        <end position="193"/>
    </location>
</feature>
<dbReference type="InterPro" id="IPR007461">
    <property type="entry name" value="Ysc84_actin-binding"/>
</dbReference>
<gene>
    <name evidence="2" type="ORF">QSP1433_LOCUS9938</name>
</gene>
<proteinExistence type="predicted"/>
<organism evidence="2">
    <name type="scientific">Mucochytrium quahogii</name>
    <dbReference type="NCBI Taxonomy" id="96639"/>
    <lineage>
        <taxon>Eukaryota</taxon>
        <taxon>Sar</taxon>
        <taxon>Stramenopiles</taxon>
        <taxon>Bigyra</taxon>
        <taxon>Labyrinthulomycetes</taxon>
        <taxon>Thraustochytrida</taxon>
        <taxon>Thraustochytriidae</taxon>
        <taxon>Mucochytrium</taxon>
    </lineage>
</organism>
<accession>A0A7S2WHM7</accession>
<name>A0A7S2WHM7_9STRA</name>
<evidence type="ECO:0000259" key="1">
    <source>
        <dbReference type="Pfam" id="PF04366"/>
    </source>
</evidence>
<dbReference type="PANTHER" id="PTHR15629:SF2">
    <property type="entry name" value="SH3 DOMAIN-CONTAINING YSC84-LIKE PROTEIN 1"/>
    <property type="match status" value="1"/>
</dbReference>
<dbReference type="AlphaFoldDB" id="A0A7S2WHM7"/>
<evidence type="ECO:0000313" key="2">
    <source>
        <dbReference type="EMBL" id="CAD9688613.1"/>
    </source>
</evidence>
<dbReference type="Pfam" id="PF04366">
    <property type="entry name" value="Ysc84"/>
    <property type="match status" value="1"/>
</dbReference>
<dbReference type="CDD" id="cd11524">
    <property type="entry name" value="SYLF"/>
    <property type="match status" value="1"/>
</dbReference>
<dbReference type="PANTHER" id="PTHR15629">
    <property type="entry name" value="SH3YL1 PROTEIN"/>
    <property type="match status" value="1"/>
</dbReference>
<protein>
    <recommendedName>
        <fullName evidence="1">Ysc84 actin-binding domain-containing protein</fullName>
    </recommendedName>
</protein>
<sequence length="238" mass="25229">MQKRVTKFEEALLRMPAQERFAAKLKNVEAVVFLEVYRLGCIVTLRGAKGVILVKTGAREWAAPCAISFGGTSIGASIGLEVSEYIITLGSKQAVTAFMSGAFCVGLNGCLTLGPLGRNAEGMVSTGQSDSMTVFAASKGIYGGVSLEFSGIGMDTNRNKVEYEKDYISLGDFVENKFPRPSYAESLYARLDKLAQAGPMHATTENPTTAVPVPAEGEENLAVAKTEVVQASEATPVA</sequence>